<dbReference type="InterPro" id="IPR018704">
    <property type="entry name" value="SecYEG/CpoB_TPR"/>
</dbReference>
<evidence type="ECO:0000256" key="3">
    <source>
        <dbReference type="ARBA" id="ARBA00022692"/>
    </source>
</evidence>
<dbReference type="Gene3D" id="1.25.40.10">
    <property type="entry name" value="Tetratricopeptide repeat domain"/>
    <property type="match status" value="1"/>
</dbReference>
<dbReference type="PIRSF" id="PIRSF006170">
    <property type="entry name" value="YfgM"/>
    <property type="match status" value="1"/>
</dbReference>
<comment type="subcellular location">
    <subcellularLocation>
        <location evidence="1">Cell membrane</location>
        <topology evidence="1">Single-pass type II membrane protein</topology>
    </subcellularLocation>
</comment>
<name>A0A0C1YZV1_9VIBR</name>
<sequence>MELYDTEEQQVEAIKDWWKENGKAVIIGAVVGLGGLFGWRYYQDSVIQASEAASQSYTTVMNALQTKGADAQADIQAFIDSNEVKEYSVLAALQLAKVQVDAKDLSAALEQLKWAQSNTKDAALSPLISYRIARIEAEMGNFDAANAELDKVTDAAWTGRIAEQRGDIALRQGDKEAAYAAYTEAQQAADASPTLQMKLDDLAK</sequence>
<evidence type="ECO:0000256" key="8">
    <source>
        <dbReference type="ARBA" id="ARBA00024235"/>
    </source>
</evidence>
<comment type="caution">
    <text evidence="10">The sequence shown here is derived from an EMBL/GenBank/DDBJ whole genome shotgun (WGS) entry which is preliminary data.</text>
</comment>
<dbReference type="InterPro" id="IPR026039">
    <property type="entry name" value="YfgM"/>
</dbReference>
<dbReference type="Pfam" id="PF09976">
    <property type="entry name" value="TPR_21"/>
    <property type="match status" value="1"/>
</dbReference>
<gene>
    <name evidence="10" type="ORF">H735_24620</name>
</gene>
<protein>
    <recommendedName>
        <fullName evidence="8">Ancillary SecYEG translocon subunit</fullName>
    </recommendedName>
</protein>
<dbReference type="SUPFAM" id="SSF48452">
    <property type="entry name" value="TPR-like"/>
    <property type="match status" value="1"/>
</dbReference>
<keyword evidence="3" id="KW-0812">Transmembrane</keyword>
<evidence type="ECO:0000259" key="9">
    <source>
        <dbReference type="Pfam" id="PF09976"/>
    </source>
</evidence>
<reference evidence="10 11" key="1">
    <citation type="submission" date="2014-07" db="EMBL/GenBank/DDBJ databases">
        <title>Unique and conserved regions in Vibrio harveyi and related species in comparison with the shrimp pathogen Vibrio harveyi CAIM 1792.</title>
        <authorList>
            <person name="Espinoza-Valles I."/>
            <person name="Vora G."/>
            <person name="Leekitcharoenphon P."/>
            <person name="Ussery D."/>
            <person name="Hoj L."/>
            <person name="Gomez-Gil B."/>
        </authorList>
    </citation>
    <scope>NUCLEOTIDE SEQUENCE [LARGE SCALE GENOMIC DNA]</scope>
    <source>
        <strain evidence="11">CAIM 1854 / LMG 25443</strain>
    </source>
</reference>
<evidence type="ECO:0000256" key="7">
    <source>
        <dbReference type="ARBA" id="ARBA00024197"/>
    </source>
</evidence>
<keyword evidence="5" id="KW-0472">Membrane</keyword>
<proteinExistence type="inferred from homology"/>
<evidence type="ECO:0000313" key="10">
    <source>
        <dbReference type="EMBL" id="KIF50470.1"/>
    </source>
</evidence>
<evidence type="ECO:0000256" key="1">
    <source>
        <dbReference type="ARBA" id="ARBA00004401"/>
    </source>
</evidence>
<dbReference type="GO" id="GO:0005886">
    <property type="term" value="C:plasma membrane"/>
    <property type="evidence" value="ECO:0007669"/>
    <property type="project" value="UniProtKB-SubCell"/>
</dbReference>
<keyword evidence="6" id="KW-0143">Chaperone</keyword>
<feature type="domain" description="Ancillary SecYEG translocon subunit/Cell division coordinator CpoB TPR" evidence="9">
    <location>
        <begin position="15"/>
        <end position="204"/>
    </location>
</feature>
<dbReference type="GO" id="GO:0044877">
    <property type="term" value="F:protein-containing complex binding"/>
    <property type="evidence" value="ECO:0007669"/>
    <property type="project" value="InterPro"/>
</dbReference>
<accession>A0A0C1YZV1</accession>
<dbReference type="Proteomes" id="UP000031586">
    <property type="component" value="Unassembled WGS sequence"/>
</dbReference>
<organism evidence="10 11">
    <name type="scientific">Vibrio owensii CAIM 1854 = LMG 25443</name>
    <dbReference type="NCBI Taxonomy" id="1229493"/>
    <lineage>
        <taxon>Bacteria</taxon>
        <taxon>Pseudomonadati</taxon>
        <taxon>Pseudomonadota</taxon>
        <taxon>Gammaproteobacteria</taxon>
        <taxon>Vibrionales</taxon>
        <taxon>Vibrionaceae</taxon>
        <taxon>Vibrio</taxon>
    </lineage>
</organism>
<dbReference type="AlphaFoldDB" id="A0A0C1YZV1"/>
<evidence type="ECO:0000256" key="2">
    <source>
        <dbReference type="ARBA" id="ARBA00022475"/>
    </source>
</evidence>
<dbReference type="RefSeq" id="WP_005440307.1">
    <property type="nucleotide sequence ID" value="NZ_BAOH01000010.1"/>
</dbReference>
<evidence type="ECO:0000313" key="11">
    <source>
        <dbReference type="Proteomes" id="UP000031586"/>
    </source>
</evidence>
<keyword evidence="2" id="KW-1003">Cell membrane</keyword>
<dbReference type="PATRIC" id="fig|1229493.5.peg.4494"/>
<evidence type="ECO:0000256" key="6">
    <source>
        <dbReference type="ARBA" id="ARBA00023186"/>
    </source>
</evidence>
<dbReference type="EMBL" id="JPRD01000052">
    <property type="protein sequence ID" value="KIF50470.1"/>
    <property type="molecule type" value="Genomic_DNA"/>
</dbReference>
<dbReference type="PANTHER" id="PTHR38035:SF1">
    <property type="entry name" value="ANCILLARY SECYEG TRANSLOCON SUBUNIT"/>
    <property type="match status" value="1"/>
</dbReference>
<comment type="similarity">
    <text evidence="7">Belongs to the YfgM family.</text>
</comment>
<dbReference type="PANTHER" id="PTHR38035">
    <property type="entry name" value="UPF0070 PROTEIN YFGM"/>
    <property type="match status" value="1"/>
</dbReference>
<evidence type="ECO:0000256" key="5">
    <source>
        <dbReference type="ARBA" id="ARBA00023136"/>
    </source>
</evidence>
<dbReference type="InterPro" id="IPR011990">
    <property type="entry name" value="TPR-like_helical_dom_sf"/>
</dbReference>
<keyword evidence="4" id="KW-1133">Transmembrane helix</keyword>
<evidence type="ECO:0000256" key="4">
    <source>
        <dbReference type="ARBA" id="ARBA00022989"/>
    </source>
</evidence>